<evidence type="ECO:0000313" key="1">
    <source>
        <dbReference type="EMBL" id="EOQ95613.1"/>
    </source>
</evidence>
<dbReference type="EMBL" id="AOGZ02000014">
    <property type="protein sequence ID" value="EOQ95613.1"/>
    <property type="molecule type" value="Genomic_DNA"/>
</dbReference>
<organism evidence="1 2">
    <name type="scientific">Leptospira wolbachii serovar Codice str. CDC</name>
    <dbReference type="NCBI Taxonomy" id="1218599"/>
    <lineage>
        <taxon>Bacteria</taxon>
        <taxon>Pseudomonadati</taxon>
        <taxon>Spirochaetota</taxon>
        <taxon>Spirochaetia</taxon>
        <taxon>Leptospirales</taxon>
        <taxon>Leptospiraceae</taxon>
        <taxon>Leptospira</taxon>
    </lineage>
</organism>
<sequence length="193" mass="22652">MKLLKLFFLTMIFGCNSYTKTNFNKSINQKLNIDVSIFFKLDQESEPIYEYYLEQYSFGSKIVSDIRKTNSFRRVDYFKEDYESKIEITMKGIPPGFSGIFFALLRGFTLFISPDYIHNKYELSISIEERNCPYRTILKIPLEFKEYHFGLSDRNPPNYMNSNQAGEVAQKIVGLYFSSLKPGQTSFCEPTRK</sequence>
<dbReference type="AlphaFoldDB" id="R9A087"/>
<accession>R9A087</accession>
<dbReference type="STRING" id="1218599.LEP1GSC195_1770"/>
<comment type="caution">
    <text evidence="1">The sequence shown here is derived from an EMBL/GenBank/DDBJ whole genome shotgun (WGS) entry which is preliminary data.</text>
</comment>
<dbReference type="Proteomes" id="UP000013984">
    <property type="component" value="Unassembled WGS sequence"/>
</dbReference>
<dbReference type="RefSeq" id="WP_015680990.1">
    <property type="nucleotide sequence ID" value="NZ_AOGZ02000014.1"/>
</dbReference>
<gene>
    <name evidence="1" type="ORF">LEP1GSC195_1770</name>
</gene>
<evidence type="ECO:0000313" key="2">
    <source>
        <dbReference type="Proteomes" id="UP000013984"/>
    </source>
</evidence>
<protein>
    <submittedName>
        <fullName evidence="1">Uncharacterized protein</fullName>
    </submittedName>
</protein>
<reference evidence="1" key="1">
    <citation type="submission" date="2013-04" db="EMBL/GenBank/DDBJ databases">
        <authorList>
            <person name="Harkins D.M."/>
            <person name="Durkin A.S."/>
            <person name="Brinkac L.M."/>
            <person name="Haft D.H."/>
            <person name="Selengut J.D."/>
            <person name="Sanka R."/>
            <person name="DePew J."/>
            <person name="Purushe J."/>
            <person name="Galloway R.L."/>
            <person name="Vinetz J.M."/>
            <person name="Sutton G.G."/>
            <person name="Nierman W.C."/>
            <person name="Fouts D.E."/>
        </authorList>
    </citation>
    <scope>NUCLEOTIDE SEQUENCE [LARGE SCALE GENOMIC DNA]</scope>
    <source>
        <strain evidence="1">CDC</strain>
    </source>
</reference>
<name>R9A087_9LEPT</name>
<keyword evidence="2" id="KW-1185">Reference proteome</keyword>
<proteinExistence type="predicted"/>